<dbReference type="AlphaFoldDB" id="A0AAV3TB11"/>
<organism evidence="3 4">
    <name type="scientific">Natronoarchaeum mannanilyticum</name>
    <dbReference type="NCBI Taxonomy" id="926360"/>
    <lineage>
        <taxon>Archaea</taxon>
        <taxon>Methanobacteriati</taxon>
        <taxon>Methanobacteriota</taxon>
        <taxon>Stenosarchaea group</taxon>
        <taxon>Halobacteria</taxon>
        <taxon>Halobacteriales</taxon>
        <taxon>Natronoarchaeaceae</taxon>
    </lineage>
</organism>
<sequence>MSRQFRTGIDLLDRQLGGGIPAGSVVALTAPPASQSELLLYELVGRRRTLYLSAERTADDVRSVLDEQASDAADRASDADGPAAEWHVRETRGDDQIDRATRLLRSIADGALVIVDPVDALERSDRRRYRRFLAELRDEMESTGGVAVLHCLDGRESPPLRDVTEYMADVVLDLSTEVQQETVRTRLRVPKFRNGAAPTDVIRLRLTDEVAVDHSREIA</sequence>
<gene>
    <name evidence="3" type="ORF">GCM10009020_23180</name>
</gene>
<reference evidence="3 4" key="1">
    <citation type="journal article" date="2019" name="Int. J. Syst. Evol. Microbiol.">
        <title>The Global Catalogue of Microorganisms (GCM) 10K type strain sequencing project: providing services to taxonomists for standard genome sequencing and annotation.</title>
        <authorList>
            <consortium name="The Broad Institute Genomics Platform"/>
            <consortium name="The Broad Institute Genome Sequencing Center for Infectious Disease"/>
            <person name="Wu L."/>
            <person name="Ma J."/>
        </authorList>
    </citation>
    <scope>NUCLEOTIDE SEQUENCE [LARGE SCALE GENOMIC DNA]</scope>
    <source>
        <strain evidence="3 4">JCM 16328</strain>
    </source>
</reference>
<name>A0AAV3TB11_9EURY</name>
<dbReference type="PANTHER" id="PTHR43637:SF2">
    <property type="entry name" value="PROTEIN GVPD 1"/>
    <property type="match status" value="1"/>
</dbReference>
<dbReference type="Proteomes" id="UP001500420">
    <property type="component" value="Unassembled WGS sequence"/>
</dbReference>
<dbReference type="InterPro" id="IPR027417">
    <property type="entry name" value="P-loop_NTPase"/>
</dbReference>
<comment type="caution">
    <text evidence="3">The sequence shown here is derived from an EMBL/GenBank/DDBJ whole genome shotgun (WGS) entry which is preliminary data.</text>
</comment>
<dbReference type="GO" id="GO:0005524">
    <property type="term" value="F:ATP binding"/>
    <property type="evidence" value="ECO:0007669"/>
    <property type="project" value="UniProtKB-KW"/>
</dbReference>
<protein>
    <submittedName>
        <fullName evidence="3">RAD55 family ATPase</fullName>
    </submittedName>
</protein>
<dbReference type="SUPFAM" id="SSF52540">
    <property type="entry name" value="P-loop containing nucleoside triphosphate hydrolases"/>
    <property type="match status" value="1"/>
</dbReference>
<keyword evidence="4" id="KW-1185">Reference proteome</keyword>
<dbReference type="PANTHER" id="PTHR43637">
    <property type="entry name" value="UPF0273 PROTEIN TM_0370"/>
    <property type="match status" value="1"/>
</dbReference>
<evidence type="ECO:0000313" key="4">
    <source>
        <dbReference type="Proteomes" id="UP001500420"/>
    </source>
</evidence>
<accession>A0AAV3TB11</accession>
<dbReference type="RefSeq" id="WP_343774183.1">
    <property type="nucleotide sequence ID" value="NZ_BAAADV010000004.1"/>
</dbReference>
<dbReference type="Gene3D" id="3.40.50.300">
    <property type="entry name" value="P-loop containing nucleotide triphosphate hydrolases"/>
    <property type="match status" value="1"/>
</dbReference>
<keyword evidence="2" id="KW-0067">ATP-binding</keyword>
<dbReference type="Pfam" id="PF23442">
    <property type="entry name" value="DUF7125"/>
    <property type="match status" value="1"/>
</dbReference>
<dbReference type="InterPro" id="IPR055549">
    <property type="entry name" value="DUF7125"/>
</dbReference>
<keyword evidence="1" id="KW-0547">Nucleotide-binding</keyword>
<evidence type="ECO:0000256" key="1">
    <source>
        <dbReference type="ARBA" id="ARBA00022741"/>
    </source>
</evidence>
<evidence type="ECO:0000256" key="2">
    <source>
        <dbReference type="ARBA" id="ARBA00022840"/>
    </source>
</evidence>
<proteinExistence type="predicted"/>
<dbReference type="EMBL" id="BAAADV010000004">
    <property type="protein sequence ID" value="GAA0674989.1"/>
    <property type="molecule type" value="Genomic_DNA"/>
</dbReference>
<evidence type="ECO:0000313" key="3">
    <source>
        <dbReference type="EMBL" id="GAA0674989.1"/>
    </source>
</evidence>